<evidence type="ECO:0000256" key="6">
    <source>
        <dbReference type="RuleBase" id="RU003732"/>
    </source>
</evidence>
<keyword evidence="2 6" id="KW-0813">Transport</keyword>
<dbReference type="GO" id="GO:0015293">
    <property type="term" value="F:symporter activity"/>
    <property type="evidence" value="ECO:0007669"/>
    <property type="project" value="UniProtKB-KW"/>
</dbReference>
<dbReference type="Pfam" id="PF00209">
    <property type="entry name" value="SNF"/>
    <property type="match status" value="2"/>
</dbReference>
<organism evidence="8 9">
    <name type="scientific">Sediminicurvatus halobius</name>
    <dbReference type="NCBI Taxonomy" id="2182432"/>
    <lineage>
        <taxon>Bacteria</taxon>
        <taxon>Pseudomonadati</taxon>
        <taxon>Pseudomonadota</taxon>
        <taxon>Gammaproteobacteria</taxon>
        <taxon>Chromatiales</taxon>
        <taxon>Ectothiorhodospiraceae</taxon>
        <taxon>Sediminicurvatus</taxon>
    </lineage>
</organism>
<dbReference type="SUPFAM" id="SSF161070">
    <property type="entry name" value="SNF-like"/>
    <property type="match status" value="1"/>
</dbReference>
<feature type="transmembrane region" description="Helical" evidence="7">
    <location>
        <begin position="318"/>
        <end position="339"/>
    </location>
</feature>
<feature type="transmembrane region" description="Helical" evidence="7">
    <location>
        <begin position="186"/>
        <end position="206"/>
    </location>
</feature>
<feature type="transmembrane region" description="Helical" evidence="7">
    <location>
        <begin position="52"/>
        <end position="72"/>
    </location>
</feature>
<feature type="transmembrane region" description="Helical" evidence="7">
    <location>
        <begin position="432"/>
        <end position="454"/>
    </location>
</feature>
<keyword evidence="4 7" id="KW-1133">Transmembrane helix</keyword>
<evidence type="ECO:0000256" key="1">
    <source>
        <dbReference type="ARBA" id="ARBA00004141"/>
    </source>
</evidence>
<evidence type="ECO:0000256" key="4">
    <source>
        <dbReference type="ARBA" id="ARBA00022989"/>
    </source>
</evidence>
<evidence type="ECO:0000256" key="7">
    <source>
        <dbReference type="SAM" id="Phobius"/>
    </source>
</evidence>
<dbReference type="Proteomes" id="UP000245474">
    <property type="component" value="Unassembled WGS sequence"/>
</dbReference>
<feature type="transmembrane region" description="Helical" evidence="7">
    <location>
        <begin position="21"/>
        <end position="40"/>
    </location>
</feature>
<dbReference type="PROSITE" id="PS00610">
    <property type="entry name" value="NA_NEUROTRAN_SYMP_1"/>
    <property type="match status" value="1"/>
</dbReference>
<keyword evidence="5 7" id="KW-0472">Membrane</keyword>
<protein>
    <recommendedName>
        <fullName evidence="6">Transporter</fullName>
    </recommendedName>
</protein>
<comment type="similarity">
    <text evidence="6">Belongs to the sodium:neurotransmitter symporter (SNF) (TC 2.A.22) family.</text>
</comment>
<dbReference type="PANTHER" id="PTHR42948:SF1">
    <property type="entry name" value="TRANSPORTER"/>
    <property type="match status" value="1"/>
</dbReference>
<keyword evidence="6" id="KW-0769">Symport</keyword>
<gene>
    <name evidence="8" type="ORF">DEM34_04980</name>
</gene>
<dbReference type="EMBL" id="QFFI01000006">
    <property type="protein sequence ID" value="PWG64246.1"/>
    <property type="molecule type" value="Genomic_DNA"/>
</dbReference>
<feature type="transmembrane region" description="Helical" evidence="7">
    <location>
        <begin position="160"/>
        <end position="179"/>
    </location>
</feature>
<sequence>MPQWRACVIGQPGSGRAQWSSGFVFLLALVGTTVGLGNIWRFPYLAGQHGGGAFLLLYAFCVLVVALPLMVAELAIGRHGRRGPYGSIRRLVTAEARPASWRALGLAAVIGGLLLLSGYSVVGGWSLAYVFRSASGVFDGVDALQAAEVFRALTADPERLLAWHTVFMAVTVVVVGRGLRDGVEAAIRWFVPALTLTLVGLVAFAWGRPGFEQAWAFLFRPDFSQVGPEALLAALGHAFFSLSIGMGALMAFGAYASAGQALIPTALAVVVLDTLLAVLAGLAVFPLVFEAGLPPESGPGLLFQSLPLAFGSLPGGRYLATLFFAMLALAAWTSAFAMLEPAVASLAERPRMDRAQAGSIAGLLAWALGLVPLLSFNVLADNGLATGQGGLFELYNLVTTGVLLPAVGLATALFAGWVVRADTWRLELRSPALYPVWLLLIRFVTPVAMALVFLQASGLLGPLADWKSL</sequence>
<accession>A0A2U2N517</accession>
<dbReference type="InterPro" id="IPR047218">
    <property type="entry name" value="YocR/YhdH-like"/>
</dbReference>
<keyword evidence="9" id="KW-1185">Reference proteome</keyword>
<dbReference type="PANTHER" id="PTHR42948">
    <property type="entry name" value="TRANSPORTER"/>
    <property type="match status" value="1"/>
</dbReference>
<evidence type="ECO:0000256" key="3">
    <source>
        <dbReference type="ARBA" id="ARBA00022692"/>
    </source>
</evidence>
<dbReference type="InterPro" id="IPR000175">
    <property type="entry name" value="Na/ntran_symport"/>
</dbReference>
<feature type="transmembrane region" description="Helical" evidence="7">
    <location>
        <begin position="230"/>
        <end position="255"/>
    </location>
</feature>
<evidence type="ECO:0000256" key="5">
    <source>
        <dbReference type="ARBA" id="ARBA00023136"/>
    </source>
</evidence>
<feature type="transmembrane region" description="Helical" evidence="7">
    <location>
        <begin position="267"/>
        <end position="289"/>
    </location>
</feature>
<dbReference type="NCBIfam" id="NF037979">
    <property type="entry name" value="Na_transp"/>
    <property type="match status" value="1"/>
</dbReference>
<evidence type="ECO:0000256" key="2">
    <source>
        <dbReference type="ARBA" id="ARBA00022448"/>
    </source>
</evidence>
<evidence type="ECO:0000313" key="9">
    <source>
        <dbReference type="Proteomes" id="UP000245474"/>
    </source>
</evidence>
<keyword evidence="3 6" id="KW-0812">Transmembrane</keyword>
<dbReference type="OrthoDB" id="9762833at2"/>
<dbReference type="PROSITE" id="PS50267">
    <property type="entry name" value="NA_NEUROTRAN_SYMP_3"/>
    <property type="match status" value="1"/>
</dbReference>
<reference evidence="8 9" key="1">
    <citation type="submission" date="2018-05" db="EMBL/GenBank/DDBJ databases">
        <title>Spiribacter halobius sp. nov., a moderately halophilic bacterium isolated from marine solar saltern.</title>
        <authorList>
            <person name="Zheng W.-S."/>
            <person name="Lu D.-C."/>
            <person name="Du Z.-J."/>
        </authorList>
    </citation>
    <scope>NUCLEOTIDE SEQUENCE [LARGE SCALE GENOMIC DNA]</scope>
    <source>
        <strain evidence="8 9">E85</strain>
    </source>
</reference>
<comment type="caution">
    <text evidence="8">The sequence shown here is derived from an EMBL/GenBank/DDBJ whole genome shotgun (WGS) entry which is preliminary data.</text>
</comment>
<dbReference type="InterPro" id="IPR037272">
    <property type="entry name" value="SNS_sf"/>
</dbReference>
<dbReference type="PRINTS" id="PR00176">
    <property type="entry name" value="NANEUSMPORT"/>
</dbReference>
<evidence type="ECO:0000313" key="8">
    <source>
        <dbReference type="EMBL" id="PWG64246.1"/>
    </source>
</evidence>
<feature type="transmembrane region" description="Helical" evidence="7">
    <location>
        <begin position="400"/>
        <end position="420"/>
    </location>
</feature>
<name>A0A2U2N517_9GAMM</name>
<comment type="subcellular location">
    <subcellularLocation>
        <location evidence="1">Membrane</location>
        <topology evidence="1">Multi-pass membrane protein</topology>
    </subcellularLocation>
</comment>
<dbReference type="GO" id="GO:0016020">
    <property type="term" value="C:membrane"/>
    <property type="evidence" value="ECO:0007669"/>
    <property type="project" value="UniProtKB-SubCell"/>
</dbReference>
<dbReference type="CDD" id="cd10336">
    <property type="entry name" value="SLC6sbd_Tyt1-Like"/>
    <property type="match status" value="1"/>
</dbReference>
<dbReference type="AlphaFoldDB" id="A0A2U2N517"/>
<feature type="transmembrane region" description="Helical" evidence="7">
    <location>
        <begin position="99"/>
        <end position="122"/>
    </location>
</feature>
<proteinExistence type="inferred from homology"/>
<feature type="transmembrane region" description="Helical" evidence="7">
    <location>
        <begin position="360"/>
        <end position="380"/>
    </location>
</feature>